<feature type="transmembrane region" description="Helical" evidence="6">
    <location>
        <begin position="147"/>
        <end position="166"/>
    </location>
</feature>
<comment type="subcellular location">
    <subcellularLocation>
        <location evidence="1">Cell membrane</location>
        <topology evidence="1">Multi-pass membrane protein</topology>
    </subcellularLocation>
</comment>
<dbReference type="Proteomes" id="UP000002012">
    <property type="component" value="Chromosome"/>
</dbReference>
<dbReference type="OrthoDB" id="6311298at2"/>
<feature type="transmembrane region" description="Helical" evidence="6">
    <location>
        <begin position="247"/>
        <end position="263"/>
    </location>
</feature>
<evidence type="ECO:0000256" key="4">
    <source>
        <dbReference type="ARBA" id="ARBA00022989"/>
    </source>
</evidence>
<keyword evidence="4 6" id="KW-1133">Transmembrane helix</keyword>
<name>D4H1A8_DENA2</name>
<feature type="transmembrane region" description="Helical" evidence="6">
    <location>
        <begin position="212"/>
        <end position="235"/>
    </location>
</feature>
<feature type="domain" description="EamA" evidence="7">
    <location>
        <begin position="7"/>
        <end position="138"/>
    </location>
</feature>
<keyword evidence="3 6" id="KW-0812">Transmembrane</keyword>
<feature type="transmembrane region" description="Helical" evidence="6">
    <location>
        <begin position="66"/>
        <end position="84"/>
    </location>
</feature>
<dbReference type="PANTHER" id="PTHR32322:SF18">
    <property type="entry name" value="S-ADENOSYLMETHIONINE_S-ADENOSYLHOMOCYSTEINE TRANSPORTER"/>
    <property type="match status" value="1"/>
</dbReference>
<dbReference type="SUPFAM" id="SSF103481">
    <property type="entry name" value="Multidrug resistance efflux transporter EmrE"/>
    <property type="match status" value="1"/>
</dbReference>
<sequence precursor="true">MSNALLYLLLTLGMVSWGESWISAKLLTGVASPDVLVFWRFFITWLTFIPVMIIMKKPFAISRKGLIVAAVASLLLVLYNQMFFTGLVTGFAGAGGILVTTLVPILTFGIGCVLTMKAPSVKDAAGLLLGLAGAAIIMEVWKLDIHLIFASGNAYFLVAALTWAFLTHTSKRANRYTSAYTFSFYLFLFTALFDLILLYSKGMSISVAANHVFVINMFLITVGATTFGTTIYFIATNSLGSQKASSFIFLVPLNALLMSYIFLDEPIRLNTVVGGLAAITAVYLINYRKRVRPAA</sequence>
<dbReference type="PaxDb" id="522772-Dacet_0050"/>
<evidence type="ECO:0000256" key="1">
    <source>
        <dbReference type="ARBA" id="ARBA00004651"/>
    </source>
</evidence>
<protein>
    <recommendedName>
        <fullName evidence="7">EamA domain-containing protein</fullName>
    </recommendedName>
</protein>
<evidence type="ECO:0000256" key="3">
    <source>
        <dbReference type="ARBA" id="ARBA00022692"/>
    </source>
</evidence>
<organism evidence="8 9">
    <name type="scientific">Denitrovibrio acetiphilus (strain DSM 12809 / NBRC 114555 / N2460)</name>
    <dbReference type="NCBI Taxonomy" id="522772"/>
    <lineage>
        <taxon>Bacteria</taxon>
        <taxon>Pseudomonadati</taxon>
        <taxon>Deferribacterota</taxon>
        <taxon>Deferribacteres</taxon>
        <taxon>Deferribacterales</taxon>
        <taxon>Geovibrionaceae</taxon>
        <taxon>Denitrovibrio</taxon>
    </lineage>
</organism>
<feature type="transmembrane region" description="Helical" evidence="6">
    <location>
        <begin position="178"/>
        <end position="200"/>
    </location>
</feature>
<dbReference type="HOGENOM" id="CLU_033863_4_2_0"/>
<accession>D4H1A8</accession>
<dbReference type="Pfam" id="PF00892">
    <property type="entry name" value="EamA"/>
    <property type="match status" value="2"/>
</dbReference>
<proteinExistence type="predicted"/>
<dbReference type="InterPro" id="IPR050638">
    <property type="entry name" value="AA-Vitamin_Transporters"/>
</dbReference>
<evidence type="ECO:0000313" key="9">
    <source>
        <dbReference type="Proteomes" id="UP000002012"/>
    </source>
</evidence>
<dbReference type="STRING" id="522772.Dacet_0050"/>
<reference evidence="8 9" key="1">
    <citation type="journal article" date="2010" name="Stand. Genomic Sci.">
        <title>Complete genome sequence of Denitrovibrio acetiphilus type strain (N2460).</title>
        <authorList>
            <person name="Kiss H."/>
            <person name="Lang E."/>
            <person name="Lapidus A."/>
            <person name="Copeland A."/>
            <person name="Nolan M."/>
            <person name="Glavina Del Rio T."/>
            <person name="Chen F."/>
            <person name="Lucas S."/>
            <person name="Tice H."/>
            <person name="Cheng J.F."/>
            <person name="Han C."/>
            <person name="Goodwin L."/>
            <person name="Pitluck S."/>
            <person name="Liolios K."/>
            <person name="Pati A."/>
            <person name="Ivanova N."/>
            <person name="Mavromatis K."/>
            <person name="Chen A."/>
            <person name="Palaniappan K."/>
            <person name="Land M."/>
            <person name="Hauser L."/>
            <person name="Chang Y.J."/>
            <person name="Jeffries C.D."/>
            <person name="Detter J.C."/>
            <person name="Brettin T."/>
            <person name="Spring S."/>
            <person name="Rohde M."/>
            <person name="Goker M."/>
            <person name="Woyke T."/>
            <person name="Bristow J."/>
            <person name="Eisen J.A."/>
            <person name="Markowitz V."/>
            <person name="Hugenholtz P."/>
            <person name="Kyrpides N.C."/>
            <person name="Klenk H.P."/>
        </authorList>
    </citation>
    <scope>NUCLEOTIDE SEQUENCE [LARGE SCALE GENOMIC DNA]</scope>
    <source>
        <strain evidence="9">DSM 12809 / NBRC 114555 / N2460</strain>
    </source>
</reference>
<keyword evidence="2" id="KW-1003">Cell membrane</keyword>
<evidence type="ECO:0000313" key="8">
    <source>
        <dbReference type="EMBL" id="ADD66856.1"/>
    </source>
</evidence>
<dbReference type="RefSeq" id="WP_013009404.1">
    <property type="nucleotide sequence ID" value="NC_013943.1"/>
</dbReference>
<feature type="transmembrane region" description="Helical" evidence="6">
    <location>
        <begin position="36"/>
        <end position="54"/>
    </location>
</feature>
<dbReference type="PANTHER" id="PTHR32322">
    <property type="entry name" value="INNER MEMBRANE TRANSPORTER"/>
    <property type="match status" value="1"/>
</dbReference>
<evidence type="ECO:0000256" key="5">
    <source>
        <dbReference type="ARBA" id="ARBA00023136"/>
    </source>
</evidence>
<keyword evidence="9" id="KW-1185">Reference proteome</keyword>
<dbReference type="InParanoid" id="D4H1A8"/>
<dbReference type="EMBL" id="CP001968">
    <property type="protein sequence ID" value="ADD66856.1"/>
    <property type="molecule type" value="Genomic_DNA"/>
</dbReference>
<feature type="transmembrane region" description="Helical" evidence="6">
    <location>
        <begin position="90"/>
        <end position="112"/>
    </location>
</feature>
<gene>
    <name evidence="8" type="ordered locus">Dacet_0050</name>
</gene>
<feature type="transmembrane region" description="Helical" evidence="6">
    <location>
        <begin position="124"/>
        <end position="141"/>
    </location>
</feature>
<evidence type="ECO:0000256" key="2">
    <source>
        <dbReference type="ARBA" id="ARBA00022475"/>
    </source>
</evidence>
<dbReference type="InterPro" id="IPR000620">
    <property type="entry name" value="EamA_dom"/>
</dbReference>
<feature type="transmembrane region" description="Helical" evidence="6">
    <location>
        <begin position="269"/>
        <end position="287"/>
    </location>
</feature>
<dbReference type="AlphaFoldDB" id="D4H1A8"/>
<evidence type="ECO:0000256" key="6">
    <source>
        <dbReference type="SAM" id="Phobius"/>
    </source>
</evidence>
<feature type="domain" description="EamA" evidence="7">
    <location>
        <begin position="151"/>
        <end position="286"/>
    </location>
</feature>
<dbReference type="eggNOG" id="COG0697">
    <property type="taxonomic scope" value="Bacteria"/>
</dbReference>
<evidence type="ECO:0000259" key="7">
    <source>
        <dbReference type="Pfam" id="PF00892"/>
    </source>
</evidence>
<dbReference type="GO" id="GO:0005886">
    <property type="term" value="C:plasma membrane"/>
    <property type="evidence" value="ECO:0007669"/>
    <property type="project" value="UniProtKB-SubCell"/>
</dbReference>
<dbReference type="InterPro" id="IPR037185">
    <property type="entry name" value="EmrE-like"/>
</dbReference>
<dbReference type="KEGG" id="dap:Dacet_0050"/>
<keyword evidence="5 6" id="KW-0472">Membrane</keyword>